<dbReference type="InterPro" id="IPR048280">
    <property type="entry name" value="COX6B-like"/>
</dbReference>
<dbReference type="PANTHER" id="PTHR46690">
    <property type="entry name" value="CYTOCHROME C OXIDASE ASSEMBLY FACTOR 6 HOMOLOG"/>
    <property type="match status" value="1"/>
</dbReference>
<proteinExistence type="predicted"/>
<evidence type="ECO:0000256" key="1">
    <source>
        <dbReference type="ARBA" id="ARBA00004173"/>
    </source>
</evidence>
<evidence type="ECO:0000313" key="4">
    <source>
        <dbReference type="EMBL" id="RNA31961.1"/>
    </source>
</evidence>
<dbReference type="GO" id="GO:0008535">
    <property type="term" value="P:respiratory chain complex IV assembly"/>
    <property type="evidence" value="ECO:0007669"/>
    <property type="project" value="InterPro"/>
</dbReference>
<dbReference type="EC" id="1.9.3.1" evidence="4"/>
<dbReference type="PANTHER" id="PTHR46690:SF1">
    <property type="entry name" value="CYTOCHROME C OXIDASE ASSEMBLY FACTOR 6 HOMOLOG"/>
    <property type="match status" value="1"/>
</dbReference>
<comment type="subcellular location">
    <subcellularLocation>
        <location evidence="1">Mitochondrion</location>
    </subcellularLocation>
</comment>
<dbReference type="STRING" id="10195.A0A3M7S853"/>
<dbReference type="Gene3D" id="1.10.10.140">
    <property type="entry name" value="Cytochrome c oxidase, subunit VIb"/>
    <property type="match status" value="1"/>
</dbReference>
<evidence type="ECO:0000256" key="2">
    <source>
        <dbReference type="ARBA" id="ARBA00023128"/>
    </source>
</evidence>
<comment type="caution">
    <text evidence="4">The sequence shown here is derived from an EMBL/GenBank/DDBJ whole genome shotgun (WGS) entry which is preliminary data.</text>
</comment>
<protein>
    <submittedName>
        <fullName evidence="4">Cytochrome c oxidase assembly factor 6-like protein</fullName>
        <ecNumber evidence="4">1.9.3.1</ecNumber>
    </submittedName>
</protein>
<dbReference type="GO" id="GO:0016491">
    <property type="term" value="F:oxidoreductase activity"/>
    <property type="evidence" value="ECO:0007669"/>
    <property type="project" value="UniProtKB-KW"/>
</dbReference>
<keyword evidence="2" id="KW-0496">Mitochondrion</keyword>
<dbReference type="Pfam" id="PF02297">
    <property type="entry name" value="COX6B"/>
    <property type="match status" value="1"/>
</dbReference>
<evidence type="ECO:0000313" key="5">
    <source>
        <dbReference type="Proteomes" id="UP000276133"/>
    </source>
</evidence>
<dbReference type="GO" id="GO:0042775">
    <property type="term" value="P:mitochondrial ATP synthesis coupled electron transport"/>
    <property type="evidence" value="ECO:0007669"/>
    <property type="project" value="TreeGrafter"/>
</dbReference>
<dbReference type="PROSITE" id="PS51808">
    <property type="entry name" value="CHCH"/>
    <property type="match status" value="1"/>
</dbReference>
<dbReference type="InterPro" id="IPR036549">
    <property type="entry name" value="CX6/COA6-like_sf"/>
</dbReference>
<keyword evidence="4" id="KW-0560">Oxidoreductase</keyword>
<dbReference type="OrthoDB" id="16284at2759"/>
<name>A0A3M7S853_BRAPC</name>
<dbReference type="InterPro" id="IPR042289">
    <property type="entry name" value="COA6"/>
</dbReference>
<sequence length="85" mass="10512">MSVDITSKEGREKCWQTRDVYWKCLDMNAEDQKKCQNERQLFERDCSKTWIKHFDRRREYLKFKNVIDSGDKDVIDDFLKNKYHK</sequence>
<gene>
    <name evidence="4" type="ORF">BpHYR1_008475</name>
</gene>
<accession>A0A3M7S853</accession>
<dbReference type="SUPFAM" id="SSF47694">
    <property type="entry name" value="Cytochrome c oxidase subunit h"/>
    <property type="match status" value="1"/>
</dbReference>
<dbReference type="Proteomes" id="UP000276133">
    <property type="component" value="Unassembled WGS sequence"/>
</dbReference>
<keyword evidence="3" id="KW-1015">Disulfide bond</keyword>
<keyword evidence="5" id="KW-1185">Reference proteome</keyword>
<evidence type="ECO:0000256" key="3">
    <source>
        <dbReference type="ARBA" id="ARBA00023157"/>
    </source>
</evidence>
<dbReference type="EMBL" id="REGN01001876">
    <property type="protein sequence ID" value="RNA31961.1"/>
    <property type="molecule type" value="Genomic_DNA"/>
</dbReference>
<organism evidence="4 5">
    <name type="scientific">Brachionus plicatilis</name>
    <name type="common">Marine rotifer</name>
    <name type="synonym">Brachionus muelleri</name>
    <dbReference type="NCBI Taxonomy" id="10195"/>
    <lineage>
        <taxon>Eukaryota</taxon>
        <taxon>Metazoa</taxon>
        <taxon>Spiralia</taxon>
        <taxon>Gnathifera</taxon>
        <taxon>Rotifera</taxon>
        <taxon>Eurotatoria</taxon>
        <taxon>Monogononta</taxon>
        <taxon>Pseudotrocha</taxon>
        <taxon>Ploima</taxon>
        <taxon>Brachionidae</taxon>
        <taxon>Brachionus</taxon>
    </lineage>
</organism>
<dbReference type="GO" id="GO:0005739">
    <property type="term" value="C:mitochondrion"/>
    <property type="evidence" value="ECO:0007669"/>
    <property type="project" value="UniProtKB-SubCell"/>
</dbReference>
<reference evidence="4 5" key="1">
    <citation type="journal article" date="2018" name="Sci. Rep.">
        <title>Genomic signatures of local adaptation to the degree of environmental predictability in rotifers.</title>
        <authorList>
            <person name="Franch-Gras L."/>
            <person name="Hahn C."/>
            <person name="Garcia-Roger E.M."/>
            <person name="Carmona M.J."/>
            <person name="Serra M."/>
            <person name="Gomez A."/>
        </authorList>
    </citation>
    <scope>NUCLEOTIDE SEQUENCE [LARGE SCALE GENOMIC DNA]</scope>
    <source>
        <strain evidence="4">HYR1</strain>
    </source>
</reference>
<dbReference type="AlphaFoldDB" id="A0A3M7S853"/>